<dbReference type="AlphaFoldDB" id="A0A0P7B485"/>
<keyword evidence="3" id="KW-1185">Reference proteome</keyword>
<protein>
    <submittedName>
        <fullName evidence="2">Uncharacterized protein</fullName>
    </submittedName>
</protein>
<reference evidence="2 3" key="1">
    <citation type="submission" date="2015-09" db="EMBL/GenBank/DDBJ databases">
        <title>Draft genome of a European isolate of the apple canker pathogen Neonectria ditissima.</title>
        <authorList>
            <person name="Gomez-Cortecero A."/>
            <person name="Harrison R.J."/>
            <person name="Armitage A.D."/>
        </authorList>
    </citation>
    <scope>NUCLEOTIDE SEQUENCE [LARGE SCALE GENOMIC DNA]</scope>
    <source>
        <strain evidence="2 3">R09/05</strain>
    </source>
</reference>
<evidence type="ECO:0000313" key="3">
    <source>
        <dbReference type="Proteomes" id="UP000050424"/>
    </source>
</evidence>
<organism evidence="2 3">
    <name type="scientific">Neonectria ditissima</name>
    <dbReference type="NCBI Taxonomy" id="78410"/>
    <lineage>
        <taxon>Eukaryota</taxon>
        <taxon>Fungi</taxon>
        <taxon>Dikarya</taxon>
        <taxon>Ascomycota</taxon>
        <taxon>Pezizomycotina</taxon>
        <taxon>Sordariomycetes</taxon>
        <taxon>Hypocreomycetidae</taxon>
        <taxon>Hypocreales</taxon>
        <taxon>Nectriaceae</taxon>
        <taxon>Neonectria</taxon>
    </lineage>
</organism>
<evidence type="ECO:0000256" key="1">
    <source>
        <dbReference type="SAM" id="MobiDB-lite"/>
    </source>
</evidence>
<feature type="region of interest" description="Disordered" evidence="1">
    <location>
        <begin position="304"/>
        <end position="343"/>
    </location>
</feature>
<sequence length="343" mass="38675">MDYDDETIERAIYEPETVLNEVLVGYTDHDIACLEQNGQFDEAGWGFMSTSEDNTASASSSSQQRSEGLSNAASEPGTEQPLCIDPALLTLPSPETQVQEDPKPKKHQPPTLEELQANSDGTDAAQNMVLHAMHNRSLKCEGHIISREDAVSLRRAYNHLTARDGNQTSQPETDASFPQDDEQYRARIRQLHEAICDFSNSEEWRVRMGKKNVIAWLKEVTKLRRERGEDTDLAKVCDCDIAPPPEKMPSYLEQWKNVTGREASSIEIELICVEILSRILNGFRFNKMLIHSVMRSPWASRITNAPSFEDKRKKSNKTGNDRKRKAAKQGGANPKRARSESDE</sequence>
<dbReference type="OrthoDB" id="4814848at2759"/>
<comment type="caution">
    <text evidence="2">The sequence shown here is derived from an EMBL/GenBank/DDBJ whole genome shotgun (WGS) entry which is preliminary data.</text>
</comment>
<accession>A0A0P7B485</accession>
<feature type="compositionally biased region" description="Low complexity" evidence="1">
    <location>
        <begin position="49"/>
        <end position="71"/>
    </location>
</feature>
<dbReference type="Proteomes" id="UP000050424">
    <property type="component" value="Unassembled WGS sequence"/>
</dbReference>
<feature type="region of interest" description="Disordered" evidence="1">
    <location>
        <begin position="94"/>
        <end position="118"/>
    </location>
</feature>
<proteinExistence type="predicted"/>
<evidence type="ECO:0000313" key="2">
    <source>
        <dbReference type="EMBL" id="KPM40847.1"/>
    </source>
</evidence>
<gene>
    <name evidence="2" type="ORF">AK830_g5732</name>
</gene>
<dbReference type="STRING" id="78410.A0A0P7B485"/>
<feature type="region of interest" description="Disordered" evidence="1">
    <location>
        <begin position="45"/>
        <end position="82"/>
    </location>
</feature>
<dbReference type="EMBL" id="LKCW01000075">
    <property type="protein sequence ID" value="KPM40847.1"/>
    <property type="molecule type" value="Genomic_DNA"/>
</dbReference>
<name>A0A0P7B485_9HYPO</name>